<keyword evidence="2" id="KW-0677">Repeat</keyword>
<evidence type="ECO:0000256" key="1">
    <source>
        <dbReference type="ARBA" id="ARBA00022723"/>
    </source>
</evidence>
<dbReference type="GO" id="GO:0008270">
    <property type="term" value="F:zinc ion binding"/>
    <property type="evidence" value="ECO:0007669"/>
    <property type="project" value="UniProtKB-KW"/>
</dbReference>
<dbReference type="GO" id="GO:0000981">
    <property type="term" value="F:DNA-binding transcription factor activity, RNA polymerase II-specific"/>
    <property type="evidence" value="ECO:0007669"/>
    <property type="project" value="TreeGrafter"/>
</dbReference>
<keyword evidence="4" id="KW-0862">Zinc</keyword>
<evidence type="ECO:0000256" key="6">
    <source>
        <dbReference type="SAM" id="MobiDB-lite"/>
    </source>
</evidence>
<evidence type="ECO:0000256" key="2">
    <source>
        <dbReference type="ARBA" id="ARBA00022737"/>
    </source>
</evidence>
<dbReference type="FunFam" id="3.30.160.60:FF:000446">
    <property type="entry name" value="Zinc finger protein"/>
    <property type="match status" value="1"/>
</dbReference>
<dbReference type="InterPro" id="IPR036236">
    <property type="entry name" value="Znf_C2H2_sf"/>
</dbReference>
<proteinExistence type="predicted"/>
<reference evidence="8" key="1">
    <citation type="submission" date="2025-08" db="UniProtKB">
        <authorList>
            <consortium name="Ensembl"/>
        </authorList>
    </citation>
    <scope>IDENTIFICATION</scope>
</reference>
<sequence length="227" mass="25538">VVAPPATQGVYISLPGEQLSGKEVINAIRFPVAAPPIKSLDDEQSLLLSQLFPDQIKGRKFPEENEREESIRIQDHGDASISLESEDTEKDEEDTDVEQPDSDLKHLSDSAYKKCSTEKKNVDSRRKVQTDVKHSCEDCGKIFIGKSALNRHMTIYTGKKPFCCDLCGQRFSFKSTLNTHMTIHTGKKPFCCDLCGQRFSLNIMIWFEGEPGIEPKLCYVDTDLFEG</sequence>
<feature type="compositionally biased region" description="Acidic residues" evidence="6">
    <location>
        <begin position="84"/>
        <end position="101"/>
    </location>
</feature>
<evidence type="ECO:0000313" key="9">
    <source>
        <dbReference type="Proteomes" id="UP000265000"/>
    </source>
</evidence>
<dbReference type="PROSITE" id="PS00028">
    <property type="entry name" value="ZINC_FINGER_C2H2_1"/>
    <property type="match status" value="1"/>
</dbReference>
<feature type="domain" description="C2H2-type" evidence="7">
    <location>
        <begin position="134"/>
        <end position="161"/>
    </location>
</feature>
<dbReference type="SMART" id="SM00355">
    <property type="entry name" value="ZnF_C2H2"/>
    <property type="match status" value="2"/>
</dbReference>
<dbReference type="Pfam" id="PF13894">
    <property type="entry name" value="zf-C2H2_4"/>
    <property type="match status" value="1"/>
</dbReference>
<dbReference type="InterPro" id="IPR013087">
    <property type="entry name" value="Znf_C2H2_type"/>
</dbReference>
<reference evidence="8" key="2">
    <citation type="submission" date="2025-09" db="UniProtKB">
        <authorList>
            <consortium name="Ensembl"/>
        </authorList>
    </citation>
    <scope>IDENTIFICATION</scope>
</reference>
<dbReference type="GeneTree" id="ENSGT00940000154308"/>
<organism evidence="8 9">
    <name type="scientific">Fundulus heteroclitus</name>
    <name type="common">Killifish</name>
    <name type="synonym">Mummichog</name>
    <dbReference type="NCBI Taxonomy" id="8078"/>
    <lineage>
        <taxon>Eukaryota</taxon>
        <taxon>Metazoa</taxon>
        <taxon>Chordata</taxon>
        <taxon>Craniata</taxon>
        <taxon>Vertebrata</taxon>
        <taxon>Euteleostomi</taxon>
        <taxon>Actinopterygii</taxon>
        <taxon>Neopterygii</taxon>
        <taxon>Teleostei</taxon>
        <taxon>Neoteleostei</taxon>
        <taxon>Acanthomorphata</taxon>
        <taxon>Ovalentaria</taxon>
        <taxon>Atherinomorphae</taxon>
        <taxon>Cyprinodontiformes</taxon>
        <taxon>Fundulidae</taxon>
        <taxon>Fundulus</taxon>
    </lineage>
</organism>
<accession>A0A3Q2QMB2</accession>
<dbReference type="Gene3D" id="3.30.160.60">
    <property type="entry name" value="Classic Zinc Finger"/>
    <property type="match status" value="3"/>
</dbReference>
<dbReference type="STRING" id="8078.ENSFHEP00000028364"/>
<dbReference type="GO" id="GO:0000978">
    <property type="term" value="F:RNA polymerase II cis-regulatory region sequence-specific DNA binding"/>
    <property type="evidence" value="ECO:0007669"/>
    <property type="project" value="TreeGrafter"/>
</dbReference>
<dbReference type="Proteomes" id="UP000265000">
    <property type="component" value="Unplaced"/>
</dbReference>
<dbReference type="PANTHER" id="PTHR23235:SF120">
    <property type="entry name" value="KRUPPEL-LIKE FACTOR 15"/>
    <property type="match status" value="1"/>
</dbReference>
<feature type="region of interest" description="Disordered" evidence="6">
    <location>
        <begin position="58"/>
        <end position="103"/>
    </location>
</feature>
<dbReference type="FunFam" id="3.30.160.60:FF:001249">
    <property type="entry name" value="CTCF"/>
    <property type="match status" value="1"/>
</dbReference>
<protein>
    <recommendedName>
        <fullName evidence="7">C2H2-type domain-containing protein</fullName>
    </recommendedName>
</protein>
<dbReference type="PANTHER" id="PTHR23235">
    <property type="entry name" value="KRUEPPEL-LIKE TRANSCRIPTION FACTOR"/>
    <property type="match status" value="1"/>
</dbReference>
<evidence type="ECO:0000256" key="4">
    <source>
        <dbReference type="ARBA" id="ARBA00022833"/>
    </source>
</evidence>
<evidence type="ECO:0000256" key="5">
    <source>
        <dbReference type="PROSITE-ProRule" id="PRU00042"/>
    </source>
</evidence>
<name>A0A3Q2QMB2_FUNHE</name>
<evidence type="ECO:0000256" key="3">
    <source>
        <dbReference type="ARBA" id="ARBA00022771"/>
    </source>
</evidence>
<feature type="compositionally biased region" description="Basic and acidic residues" evidence="6">
    <location>
        <begin position="58"/>
        <end position="78"/>
    </location>
</feature>
<feature type="domain" description="C2H2-type" evidence="7">
    <location>
        <begin position="162"/>
        <end position="189"/>
    </location>
</feature>
<dbReference type="Ensembl" id="ENSFHET00000017956.1">
    <property type="protein sequence ID" value="ENSFHEP00000028364.1"/>
    <property type="gene ID" value="ENSFHEG00000012436.1"/>
</dbReference>
<keyword evidence="1" id="KW-0479">Metal-binding</keyword>
<evidence type="ECO:0000313" key="8">
    <source>
        <dbReference type="Ensembl" id="ENSFHEP00000028364.1"/>
    </source>
</evidence>
<evidence type="ECO:0000259" key="7">
    <source>
        <dbReference type="PROSITE" id="PS50157"/>
    </source>
</evidence>
<keyword evidence="3 5" id="KW-0863">Zinc-finger</keyword>
<dbReference type="PROSITE" id="PS50157">
    <property type="entry name" value="ZINC_FINGER_C2H2_2"/>
    <property type="match status" value="2"/>
</dbReference>
<keyword evidence="9" id="KW-1185">Reference proteome</keyword>
<dbReference type="Pfam" id="PF00096">
    <property type="entry name" value="zf-C2H2"/>
    <property type="match status" value="1"/>
</dbReference>
<dbReference type="AlphaFoldDB" id="A0A3Q2QMB2"/>
<dbReference type="SUPFAM" id="SSF57667">
    <property type="entry name" value="beta-beta-alpha zinc fingers"/>
    <property type="match status" value="1"/>
</dbReference>